<dbReference type="Gene3D" id="1.20.58.110">
    <property type="entry name" value="Ribosomal protein S20"/>
    <property type="match status" value="1"/>
</dbReference>
<dbReference type="SUPFAM" id="SSF46992">
    <property type="entry name" value="Ribosomal protein S20"/>
    <property type="match status" value="1"/>
</dbReference>
<proteinExistence type="inferred from homology"/>
<dbReference type="Pfam" id="PF01649">
    <property type="entry name" value="Ribosomal_S20p"/>
    <property type="match status" value="1"/>
</dbReference>
<feature type="region of interest" description="Disordered" evidence="8">
    <location>
        <begin position="66"/>
        <end position="87"/>
    </location>
</feature>
<name>A0A1G2B1V7_9BACT</name>
<accession>A0A1G2B1V7</accession>
<dbReference type="PANTHER" id="PTHR33398">
    <property type="entry name" value="30S RIBOSOMAL PROTEIN S20"/>
    <property type="match status" value="1"/>
</dbReference>
<organism evidence="9 10">
    <name type="scientific">Candidatus Kerfeldbacteria bacterium RIFCSPHIGHO2_12_FULL_48_17</name>
    <dbReference type="NCBI Taxonomy" id="1798542"/>
    <lineage>
        <taxon>Bacteria</taxon>
        <taxon>Candidatus Kerfeldiibacteriota</taxon>
    </lineage>
</organism>
<dbReference type="PANTHER" id="PTHR33398:SF1">
    <property type="entry name" value="SMALL RIBOSOMAL SUBUNIT PROTEIN BS20C"/>
    <property type="match status" value="1"/>
</dbReference>
<evidence type="ECO:0000256" key="1">
    <source>
        <dbReference type="ARBA" id="ARBA00007634"/>
    </source>
</evidence>
<comment type="similarity">
    <text evidence="1 7">Belongs to the bacterial ribosomal protein bS20 family.</text>
</comment>
<dbReference type="EMBL" id="MHKD01000024">
    <property type="protein sequence ID" value="OGY82955.1"/>
    <property type="molecule type" value="Genomic_DNA"/>
</dbReference>
<dbReference type="STRING" id="1798542.A3F54_04600"/>
<protein>
    <recommendedName>
        <fullName evidence="6 7">Small ribosomal subunit protein bS20</fullName>
    </recommendedName>
</protein>
<dbReference type="GO" id="GO:0070181">
    <property type="term" value="F:small ribosomal subunit rRNA binding"/>
    <property type="evidence" value="ECO:0007669"/>
    <property type="project" value="TreeGrafter"/>
</dbReference>
<dbReference type="GO" id="GO:0003735">
    <property type="term" value="F:structural constituent of ribosome"/>
    <property type="evidence" value="ECO:0007669"/>
    <property type="project" value="InterPro"/>
</dbReference>
<dbReference type="HAMAP" id="MF_00500">
    <property type="entry name" value="Ribosomal_bS20"/>
    <property type="match status" value="1"/>
</dbReference>
<evidence type="ECO:0000256" key="6">
    <source>
        <dbReference type="ARBA" id="ARBA00035136"/>
    </source>
</evidence>
<evidence type="ECO:0000313" key="9">
    <source>
        <dbReference type="EMBL" id="OGY82955.1"/>
    </source>
</evidence>
<evidence type="ECO:0000256" key="3">
    <source>
        <dbReference type="ARBA" id="ARBA00022884"/>
    </source>
</evidence>
<keyword evidence="4 7" id="KW-0689">Ribosomal protein</keyword>
<keyword evidence="5 7" id="KW-0687">Ribonucleoprotein</keyword>
<comment type="caution">
    <text evidence="9">The sequence shown here is derived from an EMBL/GenBank/DDBJ whole genome shotgun (WGS) entry which is preliminary data.</text>
</comment>
<comment type="function">
    <text evidence="7">Binds directly to 16S ribosomal RNA.</text>
</comment>
<evidence type="ECO:0000256" key="4">
    <source>
        <dbReference type="ARBA" id="ARBA00022980"/>
    </source>
</evidence>
<evidence type="ECO:0000256" key="7">
    <source>
        <dbReference type="HAMAP-Rule" id="MF_00500"/>
    </source>
</evidence>
<sequence length="87" mass="9856">MANKKAAMKDIKQSAKRRARNEKTAVEIKKLLKDIEKQLTADKLDEKIVAQAMKLIDRAVAKGRLKKNTAARKKSRLAKKVKKTAKK</sequence>
<dbReference type="InterPro" id="IPR002583">
    <property type="entry name" value="Ribosomal_bS20"/>
</dbReference>
<evidence type="ECO:0000256" key="2">
    <source>
        <dbReference type="ARBA" id="ARBA00022730"/>
    </source>
</evidence>
<keyword evidence="3 7" id="KW-0694">RNA-binding</keyword>
<dbReference type="GO" id="GO:0006412">
    <property type="term" value="P:translation"/>
    <property type="evidence" value="ECO:0007669"/>
    <property type="project" value="UniProtKB-UniRule"/>
</dbReference>
<dbReference type="InterPro" id="IPR036510">
    <property type="entry name" value="Ribosomal_bS20_sf"/>
</dbReference>
<evidence type="ECO:0000313" key="10">
    <source>
        <dbReference type="Proteomes" id="UP000176952"/>
    </source>
</evidence>
<feature type="region of interest" description="Disordered" evidence="8">
    <location>
        <begin position="1"/>
        <end position="23"/>
    </location>
</feature>
<reference evidence="9 10" key="1">
    <citation type="journal article" date="2016" name="Nat. Commun.">
        <title>Thousands of microbial genomes shed light on interconnected biogeochemical processes in an aquifer system.</title>
        <authorList>
            <person name="Anantharaman K."/>
            <person name="Brown C.T."/>
            <person name="Hug L.A."/>
            <person name="Sharon I."/>
            <person name="Castelle C.J."/>
            <person name="Probst A.J."/>
            <person name="Thomas B.C."/>
            <person name="Singh A."/>
            <person name="Wilkins M.J."/>
            <person name="Karaoz U."/>
            <person name="Brodie E.L."/>
            <person name="Williams K.H."/>
            <person name="Hubbard S.S."/>
            <person name="Banfield J.F."/>
        </authorList>
    </citation>
    <scope>NUCLEOTIDE SEQUENCE [LARGE SCALE GENOMIC DNA]</scope>
</reference>
<dbReference type="NCBIfam" id="TIGR00029">
    <property type="entry name" value="S20"/>
    <property type="match status" value="1"/>
</dbReference>
<dbReference type="GO" id="GO:0015935">
    <property type="term" value="C:small ribosomal subunit"/>
    <property type="evidence" value="ECO:0007669"/>
    <property type="project" value="TreeGrafter"/>
</dbReference>
<gene>
    <name evidence="7" type="primary">rpsT</name>
    <name evidence="9" type="ORF">A3F54_04600</name>
</gene>
<dbReference type="Proteomes" id="UP000176952">
    <property type="component" value="Unassembled WGS sequence"/>
</dbReference>
<dbReference type="AlphaFoldDB" id="A0A1G2B1V7"/>
<keyword evidence="2 7" id="KW-0699">rRNA-binding</keyword>
<evidence type="ECO:0000256" key="8">
    <source>
        <dbReference type="SAM" id="MobiDB-lite"/>
    </source>
</evidence>
<evidence type="ECO:0000256" key="5">
    <source>
        <dbReference type="ARBA" id="ARBA00023274"/>
    </source>
</evidence>